<feature type="coiled-coil region" evidence="1">
    <location>
        <begin position="12"/>
        <end position="67"/>
    </location>
</feature>
<dbReference type="AlphaFoldDB" id="A0A9X0TL76"/>
<dbReference type="EMBL" id="JABTCN010000026">
    <property type="protein sequence ID" value="MBA8776900.1"/>
    <property type="molecule type" value="Genomic_DNA"/>
</dbReference>
<reference evidence="2 3" key="1">
    <citation type="journal article" date="2020" name="Access Microbiol">
        <title>Isolation and genome sequencing of Staphylococcus schleiferi subspecies coagulans from Antarctic seals.</title>
        <authorList>
            <person name="Foster G."/>
            <person name="Robb A."/>
            <person name="Paterson G.K."/>
        </authorList>
    </citation>
    <scope>NUCLEOTIDE SEQUENCE [LARGE SCALE GENOMIC DNA]</scope>
    <source>
        <strain evidence="2 3">M615/02/4</strain>
    </source>
</reference>
<sequence>MSEKIKVSYTEFKNLIVSEANLEKENQELKERIEILEGLFNFKSEEVKKLKEELGDLTLAEDEEEALLDE</sequence>
<protein>
    <submittedName>
        <fullName evidence="2">Uncharacterized protein</fullName>
    </submittedName>
</protein>
<evidence type="ECO:0000313" key="2">
    <source>
        <dbReference type="EMBL" id="MBA8776900.1"/>
    </source>
</evidence>
<dbReference type="RefSeq" id="WP_182280941.1">
    <property type="nucleotide sequence ID" value="NZ_JABTCN010000026.1"/>
</dbReference>
<evidence type="ECO:0000256" key="1">
    <source>
        <dbReference type="SAM" id="Coils"/>
    </source>
</evidence>
<organism evidence="2 3">
    <name type="scientific">Staphylococcus coagulans</name>
    <dbReference type="NCBI Taxonomy" id="74706"/>
    <lineage>
        <taxon>Bacteria</taxon>
        <taxon>Bacillati</taxon>
        <taxon>Bacillota</taxon>
        <taxon>Bacilli</taxon>
        <taxon>Bacillales</taxon>
        <taxon>Staphylococcaceae</taxon>
        <taxon>Staphylococcus</taxon>
    </lineage>
</organism>
<comment type="caution">
    <text evidence="2">The sequence shown here is derived from an EMBL/GenBank/DDBJ whole genome shotgun (WGS) entry which is preliminary data.</text>
</comment>
<evidence type="ECO:0000313" key="3">
    <source>
        <dbReference type="Proteomes" id="UP000524893"/>
    </source>
</evidence>
<dbReference type="Proteomes" id="UP000524893">
    <property type="component" value="Unassembled WGS sequence"/>
</dbReference>
<name>A0A9X0TL76_9STAP</name>
<accession>A0A9X0TL76</accession>
<proteinExistence type="predicted"/>
<keyword evidence="1" id="KW-0175">Coiled coil</keyword>
<gene>
    <name evidence="2" type="ORF">HR081_08425</name>
</gene>